<sequence>MWKLLIPTLLISSAVYADIDSKVEDFLEDSFGKNPNVSDVDVKVVYDKPLEEVKGWRGVIVDVSAKIKLQTKEQKIKQKMIWFTDGNVISKDLIDLDTGESLRDSVSPQFQASFYKKENLIYGNPNATHKVAIFSDPLCPFCRRFVPKAIAKMKKYPNKFAIYYYHFPLQSLHPASVALTQAVEVARKQGKKDAILKLYDVNINPRERDVRKILKAFNDTMLTNIKPSDLNNEEIKKHLQDDFDIGNEVMVKGTPTMFFDGKLDRSREKYKKAL</sequence>
<accession>A0A1W1D255</accession>
<dbReference type="SUPFAM" id="SSF52833">
    <property type="entry name" value="Thioredoxin-like"/>
    <property type="match status" value="1"/>
</dbReference>
<evidence type="ECO:0000313" key="2">
    <source>
        <dbReference type="EMBL" id="SFV74721.1"/>
    </source>
</evidence>
<name>A0A1W1D255_9ZZZZ</name>
<dbReference type="InterPro" id="IPR051470">
    <property type="entry name" value="Thiol:disulfide_interchange"/>
</dbReference>
<dbReference type="CDD" id="cd02972">
    <property type="entry name" value="DsbA_family"/>
    <property type="match status" value="1"/>
</dbReference>
<gene>
    <name evidence="2" type="ORF">MNB_SM-3-1436</name>
</gene>
<organism evidence="2">
    <name type="scientific">hydrothermal vent metagenome</name>
    <dbReference type="NCBI Taxonomy" id="652676"/>
    <lineage>
        <taxon>unclassified sequences</taxon>
        <taxon>metagenomes</taxon>
        <taxon>ecological metagenomes</taxon>
    </lineage>
</organism>
<protein>
    <submittedName>
        <fullName evidence="2">Secreted protein, suppressor for copper-sensitivity ScsC</fullName>
    </submittedName>
</protein>
<reference evidence="2" key="1">
    <citation type="submission" date="2016-10" db="EMBL/GenBank/DDBJ databases">
        <authorList>
            <person name="de Groot N.N."/>
        </authorList>
    </citation>
    <scope>NUCLEOTIDE SEQUENCE</scope>
</reference>
<proteinExistence type="predicted"/>
<dbReference type="InterPro" id="IPR036249">
    <property type="entry name" value="Thioredoxin-like_sf"/>
</dbReference>
<feature type="domain" description="Thioredoxin-like fold" evidence="1">
    <location>
        <begin position="118"/>
        <end position="263"/>
    </location>
</feature>
<dbReference type="PANTHER" id="PTHR35272:SF3">
    <property type="entry name" value="THIOL:DISULFIDE INTERCHANGE PROTEIN DSBC"/>
    <property type="match status" value="1"/>
</dbReference>
<dbReference type="EMBL" id="FPHP01000003">
    <property type="protein sequence ID" value="SFV74721.1"/>
    <property type="molecule type" value="Genomic_DNA"/>
</dbReference>
<dbReference type="PANTHER" id="PTHR35272">
    <property type="entry name" value="THIOL:DISULFIDE INTERCHANGE PROTEIN DSBC-RELATED"/>
    <property type="match status" value="1"/>
</dbReference>
<dbReference type="AlphaFoldDB" id="A0A1W1D255"/>
<evidence type="ECO:0000259" key="1">
    <source>
        <dbReference type="Pfam" id="PF13462"/>
    </source>
</evidence>
<dbReference type="Gene3D" id="3.40.30.10">
    <property type="entry name" value="Glutaredoxin"/>
    <property type="match status" value="1"/>
</dbReference>
<dbReference type="InterPro" id="IPR012336">
    <property type="entry name" value="Thioredoxin-like_fold"/>
</dbReference>
<dbReference type="Pfam" id="PF13462">
    <property type="entry name" value="Thioredoxin_4"/>
    <property type="match status" value="1"/>
</dbReference>